<keyword evidence="1" id="KW-0732">Signal</keyword>
<accession>A0A6A5XC49</accession>
<evidence type="ECO:0000313" key="3">
    <source>
        <dbReference type="Proteomes" id="UP000799778"/>
    </source>
</evidence>
<organism evidence="2 3">
    <name type="scientific">Aaosphaeria arxii CBS 175.79</name>
    <dbReference type="NCBI Taxonomy" id="1450172"/>
    <lineage>
        <taxon>Eukaryota</taxon>
        <taxon>Fungi</taxon>
        <taxon>Dikarya</taxon>
        <taxon>Ascomycota</taxon>
        <taxon>Pezizomycotina</taxon>
        <taxon>Dothideomycetes</taxon>
        <taxon>Pleosporomycetidae</taxon>
        <taxon>Pleosporales</taxon>
        <taxon>Pleosporales incertae sedis</taxon>
        <taxon>Aaosphaeria</taxon>
    </lineage>
</organism>
<evidence type="ECO:0000313" key="2">
    <source>
        <dbReference type="EMBL" id="KAF2010471.1"/>
    </source>
</evidence>
<name>A0A6A5XC49_9PLEO</name>
<reference evidence="2" key="1">
    <citation type="journal article" date="2020" name="Stud. Mycol.">
        <title>101 Dothideomycetes genomes: a test case for predicting lifestyles and emergence of pathogens.</title>
        <authorList>
            <person name="Haridas S."/>
            <person name="Albert R."/>
            <person name="Binder M."/>
            <person name="Bloem J."/>
            <person name="Labutti K."/>
            <person name="Salamov A."/>
            <person name="Andreopoulos B."/>
            <person name="Baker S."/>
            <person name="Barry K."/>
            <person name="Bills G."/>
            <person name="Bluhm B."/>
            <person name="Cannon C."/>
            <person name="Castanera R."/>
            <person name="Culley D."/>
            <person name="Daum C."/>
            <person name="Ezra D."/>
            <person name="Gonzalez J."/>
            <person name="Henrissat B."/>
            <person name="Kuo A."/>
            <person name="Liang C."/>
            <person name="Lipzen A."/>
            <person name="Lutzoni F."/>
            <person name="Magnuson J."/>
            <person name="Mondo S."/>
            <person name="Nolan M."/>
            <person name="Ohm R."/>
            <person name="Pangilinan J."/>
            <person name="Park H.-J."/>
            <person name="Ramirez L."/>
            <person name="Alfaro M."/>
            <person name="Sun H."/>
            <person name="Tritt A."/>
            <person name="Yoshinaga Y."/>
            <person name="Zwiers L.-H."/>
            <person name="Turgeon B."/>
            <person name="Goodwin S."/>
            <person name="Spatafora J."/>
            <person name="Crous P."/>
            <person name="Grigoriev I."/>
        </authorList>
    </citation>
    <scope>NUCLEOTIDE SEQUENCE</scope>
    <source>
        <strain evidence="2">CBS 175.79</strain>
    </source>
</reference>
<dbReference type="OrthoDB" id="3788089at2759"/>
<proteinExistence type="predicted"/>
<feature type="chain" id="PRO_5025338438" evidence="1">
    <location>
        <begin position="17"/>
        <end position="511"/>
    </location>
</feature>
<keyword evidence="3" id="KW-1185">Reference proteome</keyword>
<dbReference type="AlphaFoldDB" id="A0A6A5XC49"/>
<dbReference type="GeneID" id="54289816"/>
<sequence length="511" mass="55858">MRLTHLLWAALSVTAAANVRRDDPPNRNLVNYIEPVIGASVDTAATYCYDSWGSKYNPGSYACNYDRRGIYTCSPSGTWVLSADCGTGSTCKISPDNGLPFCDPRVNELAERSQLVTNCKDANGLDYPLGFYGCNVGRTAIIVCSPSGEWVKSSECGPGGQCKYNPTNWLPFCDPRVKEVAEGNQLDATSTPVPPQKVSELDFGAAQTDCEHKGIKYRPGTLGCGNNGSGIFECAGYGQWVLWIFCGKANYCKQGVGLNIPYCDCPKSEAEEDTTKREEPTRLLDPPDVEPKSEVSNAAVYYCQDGRGGRVPPGTYLCGWENRVIYVCDWDGRWKASGDCGKKDCCRSALCTCPADSFPYIKDEDLQSIDLPPDYNVTTKRDVELGPFCVPPGFSDEDHCLNVCGPRYPPCFAYCTCKSTVWPLETRIPILQPKPASTALPTTLVKVNGRNKNDFPFCTPPGFRDEDSCLNVCGPRYPPCFAYCTCKSKVWPLSSRNPTAAPSSVPTKLSV</sequence>
<dbReference type="RefSeq" id="XP_033378810.1">
    <property type="nucleotide sequence ID" value="XM_033532419.1"/>
</dbReference>
<protein>
    <submittedName>
        <fullName evidence="2">Uncharacterized protein</fullName>
    </submittedName>
</protein>
<dbReference type="EMBL" id="ML978076">
    <property type="protein sequence ID" value="KAF2010471.1"/>
    <property type="molecule type" value="Genomic_DNA"/>
</dbReference>
<dbReference type="Proteomes" id="UP000799778">
    <property type="component" value="Unassembled WGS sequence"/>
</dbReference>
<feature type="signal peptide" evidence="1">
    <location>
        <begin position="1"/>
        <end position="16"/>
    </location>
</feature>
<gene>
    <name evidence="2" type="ORF">BU24DRAFT_467105</name>
</gene>
<evidence type="ECO:0000256" key="1">
    <source>
        <dbReference type="SAM" id="SignalP"/>
    </source>
</evidence>